<dbReference type="GeneID" id="54347321"/>
<proteinExistence type="predicted"/>
<organism evidence="1 2">
    <name type="scientific">Didymella exigua CBS 183.55</name>
    <dbReference type="NCBI Taxonomy" id="1150837"/>
    <lineage>
        <taxon>Eukaryota</taxon>
        <taxon>Fungi</taxon>
        <taxon>Dikarya</taxon>
        <taxon>Ascomycota</taxon>
        <taxon>Pezizomycotina</taxon>
        <taxon>Dothideomycetes</taxon>
        <taxon>Pleosporomycetidae</taxon>
        <taxon>Pleosporales</taxon>
        <taxon>Pleosporineae</taxon>
        <taxon>Didymellaceae</taxon>
        <taxon>Didymella</taxon>
    </lineage>
</organism>
<dbReference type="RefSeq" id="XP_033451103.1">
    <property type="nucleotide sequence ID" value="XM_033589673.1"/>
</dbReference>
<dbReference type="Proteomes" id="UP000800082">
    <property type="component" value="Unassembled WGS sequence"/>
</dbReference>
<keyword evidence="2" id="KW-1185">Reference proteome</keyword>
<dbReference type="EMBL" id="ML978962">
    <property type="protein sequence ID" value="KAF1930855.1"/>
    <property type="molecule type" value="Genomic_DNA"/>
</dbReference>
<evidence type="ECO:0000313" key="2">
    <source>
        <dbReference type="Proteomes" id="UP000800082"/>
    </source>
</evidence>
<dbReference type="AlphaFoldDB" id="A0A6A5RR82"/>
<name>A0A6A5RR82_9PLEO</name>
<sequence>MRSRGSRSSAPRIHLHQCSMPTFRILEPLREALPAKSILQPPILHDLYKDQAFCIFRVRSSTSVIRLFQAGAYPGQRKILIITMKSRHKVRSQLRMVLPVVFQSSVRAFEDSVTAGRDTKDRDRPPVPALLMSSVIASTVLSAKLSTAIWLPTVYDTRH</sequence>
<gene>
    <name evidence="1" type="ORF">M421DRAFT_361158</name>
</gene>
<reference evidence="1" key="1">
    <citation type="journal article" date="2020" name="Stud. Mycol.">
        <title>101 Dothideomycetes genomes: a test case for predicting lifestyles and emergence of pathogens.</title>
        <authorList>
            <person name="Haridas S."/>
            <person name="Albert R."/>
            <person name="Binder M."/>
            <person name="Bloem J."/>
            <person name="Labutti K."/>
            <person name="Salamov A."/>
            <person name="Andreopoulos B."/>
            <person name="Baker S."/>
            <person name="Barry K."/>
            <person name="Bills G."/>
            <person name="Bluhm B."/>
            <person name="Cannon C."/>
            <person name="Castanera R."/>
            <person name="Culley D."/>
            <person name="Daum C."/>
            <person name="Ezra D."/>
            <person name="Gonzalez J."/>
            <person name="Henrissat B."/>
            <person name="Kuo A."/>
            <person name="Liang C."/>
            <person name="Lipzen A."/>
            <person name="Lutzoni F."/>
            <person name="Magnuson J."/>
            <person name="Mondo S."/>
            <person name="Nolan M."/>
            <person name="Ohm R."/>
            <person name="Pangilinan J."/>
            <person name="Park H.-J."/>
            <person name="Ramirez L."/>
            <person name="Alfaro M."/>
            <person name="Sun H."/>
            <person name="Tritt A."/>
            <person name="Yoshinaga Y."/>
            <person name="Zwiers L.-H."/>
            <person name="Turgeon B."/>
            <person name="Goodwin S."/>
            <person name="Spatafora J."/>
            <person name="Crous P."/>
            <person name="Grigoriev I."/>
        </authorList>
    </citation>
    <scope>NUCLEOTIDE SEQUENCE</scope>
    <source>
        <strain evidence="1">CBS 183.55</strain>
    </source>
</reference>
<accession>A0A6A5RR82</accession>
<protein>
    <submittedName>
        <fullName evidence="1">Uncharacterized protein</fullName>
    </submittedName>
</protein>
<evidence type="ECO:0000313" key="1">
    <source>
        <dbReference type="EMBL" id="KAF1930855.1"/>
    </source>
</evidence>